<sequence>MSATFKYPFDLAKVRLQSQLLSSADGAVRFKGPVDCLVRTYKHEGVRGLYRGLPVPMVGSMMEAATLFLTYSTFQNVVRRYNGYSDGAELSISQHSLAAACAGFVTSFAVTPIDLVKCKMQVQMMHTHLNPTHIPSSSTTPRPQSQFPFQLGTSKSPHPQAVATSTMIRTVSGQSPVASASLHAPRPIGPIELVRNIIHTRGLRGLWVGQSGMLLLETIGAGSWFTMKELVAGFLRRRRDRVEQEAGLYDILDPSTTAKGKQRALLPWESAVAGATAGATCVLALYPIDTVKSAMQTEEDVTRKVGSGKVQTSSFLKVLKRVYAVHGVRGLYSGCGMTVARVVPSSGIVFMVYDVSSRWIG</sequence>
<gene>
    <name evidence="1" type="ORF">BDN72DRAFT_400351</name>
</gene>
<protein>
    <submittedName>
        <fullName evidence="1">Mitochondrial carrier</fullName>
    </submittedName>
</protein>
<name>A0ACD3B2P6_9AGAR</name>
<evidence type="ECO:0000313" key="1">
    <source>
        <dbReference type="EMBL" id="TFK71869.1"/>
    </source>
</evidence>
<dbReference type="Proteomes" id="UP000308600">
    <property type="component" value="Unassembled WGS sequence"/>
</dbReference>
<dbReference type="EMBL" id="ML208292">
    <property type="protein sequence ID" value="TFK71869.1"/>
    <property type="molecule type" value="Genomic_DNA"/>
</dbReference>
<proteinExistence type="predicted"/>
<reference evidence="1 2" key="1">
    <citation type="journal article" date="2019" name="Nat. Ecol. Evol.">
        <title>Megaphylogeny resolves global patterns of mushroom evolution.</title>
        <authorList>
            <person name="Varga T."/>
            <person name="Krizsan K."/>
            <person name="Foldi C."/>
            <person name="Dima B."/>
            <person name="Sanchez-Garcia M."/>
            <person name="Sanchez-Ramirez S."/>
            <person name="Szollosi G.J."/>
            <person name="Szarkandi J.G."/>
            <person name="Papp V."/>
            <person name="Albert L."/>
            <person name="Andreopoulos W."/>
            <person name="Angelini C."/>
            <person name="Antonin V."/>
            <person name="Barry K.W."/>
            <person name="Bougher N.L."/>
            <person name="Buchanan P."/>
            <person name="Buyck B."/>
            <person name="Bense V."/>
            <person name="Catcheside P."/>
            <person name="Chovatia M."/>
            <person name="Cooper J."/>
            <person name="Damon W."/>
            <person name="Desjardin D."/>
            <person name="Finy P."/>
            <person name="Geml J."/>
            <person name="Haridas S."/>
            <person name="Hughes K."/>
            <person name="Justo A."/>
            <person name="Karasinski D."/>
            <person name="Kautmanova I."/>
            <person name="Kiss B."/>
            <person name="Kocsube S."/>
            <person name="Kotiranta H."/>
            <person name="LaButti K.M."/>
            <person name="Lechner B.E."/>
            <person name="Liimatainen K."/>
            <person name="Lipzen A."/>
            <person name="Lukacs Z."/>
            <person name="Mihaltcheva S."/>
            <person name="Morgado L.N."/>
            <person name="Niskanen T."/>
            <person name="Noordeloos M.E."/>
            <person name="Ohm R.A."/>
            <person name="Ortiz-Santana B."/>
            <person name="Ovrebo C."/>
            <person name="Racz N."/>
            <person name="Riley R."/>
            <person name="Savchenko A."/>
            <person name="Shiryaev A."/>
            <person name="Soop K."/>
            <person name="Spirin V."/>
            <person name="Szebenyi C."/>
            <person name="Tomsovsky M."/>
            <person name="Tulloss R.E."/>
            <person name="Uehling J."/>
            <person name="Grigoriev I.V."/>
            <person name="Vagvolgyi C."/>
            <person name="Papp T."/>
            <person name="Martin F.M."/>
            <person name="Miettinen O."/>
            <person name="Hibbett D.S."/>
            <person name="Nagy L.G."/>
        </authorList>
    </citation>
    <scope>NUCLEOTIDE SEQUENCE [LARGE SCALE GENOMIC DNA]</scope>
    <source>
        <strain evidence="1 2">NL-1719</strain>
    </source>
</reference>
<evidence type="ECO:0000313" key="2">
    <source>
        <dbReference type="Proteomes" id="UP000308600"/>
    </source>
</evidence>
<accession>A0ACD3B2P6</accession>
<keyword evidence="2" id="KW-1185">Reference proteome</keyword>
<organism evidence="1 2">
    <name type="scientific">Pluteus cervinus</name>
    <dbReference type="NCBI Taxonomy" id="181527"/>
    <lineage>
        <taxon>Eukaryota</taxon>
        <taxon>Fungi</taxon>
        <taxon>Dikarya</taxon>
        <taxon>Basidiomycota</taxon>
        <taxon>Agaricomycotina</taxon>
        <taxon>Agaricomycetes</taxon>
        <taxon>Agaricomycetidae</taxon>
        <taxon>Agaricales</taxon>
        <taxon>Pluteineae</taxon>
        <taxon>Pluteaceae</taxon>
        <taxon>Pluteus</taxon>
    </lineage>
</organism>